<dbReference type="SUPFAM" id="SSF56935">
    <property type="entry name" value="Porins"/>
    <property type="match status" value="1"/>
</dbReference>
<evidence type="ECO:0000313" key="2">
    <source>
        <dbReference type="EMBL" id="MFC4819730.1"/>
    </source>
</evidence>
<proteinExistence type="predicted"/>
<feature type="signal peptide" evidence="1">
    <location>
        <begin position="1"/>
        <end position="19"/>
    </location>
</feature>
<feature type="chain" id="PRO_5045692196" evidence="1">
    <location>
        <begin position="20"/>
        <end position="436"/>
    </location>
</feature>
<comment type="caution">
    <text evidence="2">The sequence shown here is derived from an EMBL/GenBank/DDBJ whole genome shotgun (WGS) entry which is preliminary data.</text>
</comment>
<dbReference type="Proteomes" id="UP001595886">
    <property type="component" value="Unassembled WGS sequence"/>
</dbReference>
<name>A0ABV9QQX7_9GAMM</name>
<protein>
    <submittedName>
        <fullName evidence="2">Outer membrane beta-barrel protein</fullName>
    </submittedName>
</protein>
<dbReference type="RefSeq" id="WP_380019525.1">
    <property type="nucleotide sequence ID" value="NZ_JBHSHD010000005.1"/>
</dbReference>
<reference evidence="3" key="1">
    <citation type="journal article" date="2019" name="Int. J. Syst. Evol. Microbiol.">
        <title>The Global Catalogue of Microorganisms (GCM) 10K type strain sequencing project: providing services to taxonomists for standard genome sequencing and annotation.</title>
        <authorList>
            <consortium name="The Broad Institute Genomics Platform"/>
            <consortium name="The Broad Institute Genome Sequencing Center for Infectious Disease"/>
            <person name="Wu L."/>
            <person name="Ma J."/>
        </authorList>
    </citation>
    <scope>NUCLEOTIDE SEQUENCE [LARGE SCALE GENOMIC DNA]</scope>
    <source>
        <strain evidence="3">CCUG 30340</strain>
    </source>
</reference>
<organism evidence="2 3">
    <name type="scientific">Dokdonella ginsengisoli</name>
    <dbReference type="NCBI Taxonomy" id="363846"/>
    <lineage>
        <taxon>Bacteria</taxon>
        <taxon>Pseudomonadati</taxon>
        <taxon>Pseudomonadota</taxon>
        <taxon>Gammaproteobacteria</taxon>
        <taxon>Lysobacterales</taxon>
        <taxon>Rhodanobacteraceae</taxon>
        <taxon>Dokdonella</taxon>
    </lineage>
</organism>
<keyword evidence="1" id="KW-0732">Signal</keyword>
<sequence>MPKRSAITAALGLALAASAAAEPALDYSVGVSLKHSDNINYSEHDPVSEDVLAPRLDFTFTQKGSTLQANAAGSLEYRDYLHGRFGSELHTLLAGTAVWTLLPERLDWFFQDNAGREPINALQSNAPSNQQQTNVFTTGPTLHARFSQTLQGQFDARYTNTYADTSSQFNSDRYSALGALLYTLTPSDTLSGNVSGSQVRYDRAQSRGFDYERQDAYLGYQRTSRAFTLEGAVGYSHLDLQGGNGSRSGSLLRASVRWNPNPRTSVGLWLARQYSDAAQDLVFSPEQIRNTGIGSGINGSVLTPQVYVEKRVNFDVRHREDRFYFDVAPFWRELDYVLVDGSSDVGLNQHSTGFYADAGYFFLPTLWLEGNVGRERRRYTDIARTDDDLAYGVSLNYKRSRHWQWALLARHERRDSDTPNNSYDENSVMLTVTFHR</sequence>
<dbReference type="InterPro" id="IPR018759">
    <property type="entry name" value="BBP2_2"/>
</dbReference>
<accession>A0ABV9QQX7</accession>
<dbReference type="Pfam" id="PF10082">
    <property type="entry name" value="BBP2_2"/>
    <property type="match status" value="1"/>
</dbReference>
<gene>
    <name evidence="2" type="ORF">ACFO6Q_05320</name>
</gene>
<keyword evidence="3" id="KW-1185">Reference proteome</keyword>
<evidence type="ECO:0000256" key="1">
    <source>
        <dbReference type="SAM" id="SignalP"/>
    </source>
</evidence>
<dbReference type="EMBL" id="JBHSHD010000005">
    <property type="protein sequence ID" value="MFC4819730.1"/>
    <property type="molecule type" value="Genomic_DNA"/>
</dbReference>
<evidence type="ECO:0000313" key="3">
    <source>
        <dbReference type="Proteomes" id="UP001595886"/>
    </source>
</evidence>